<evidence type="ECO:0000256" key="16">
    <source>
        <dbReference type="ARBA" id="ARBA00081761"/>
    </source>
</evidence>
<dbReference type="Proteomes" id="UP001519460">
    <property type="component" value="Unassembled WGS sequence"/>
</dbReference>
<evidence type="ECO:0000256" key="10">
    <source>
        <dbReference type="ARBA" id="ARBA00056426"/>
    </source>
</evidence>
<dbReference type="GO" id="GO:0030378">
    <property type="term" value="F:serine racemase activity"/>
    <property type="evidence" value="ECO:0007669"/>
    <property type="project" value="UniProtKB-EC"/>
</dbReference>
<dbReference type="EC" id="4.3.1.17" evidence="3"/>
<proteinExistence type="inferred from homology"/>
<name>A0ABD0JHI9_9CAEN</name>
<comment type="caution">
    <text evidence="18">The sequence shown here is derived from an EMBL/GenBank/DDBJ whole genome shotgun (WGS) entry which is preliminary data.</text>
</comment>
<dbReference type="GO" id="GO:0005524">
    <property type="term" value="F:ATP binding"/>
    <property type="evidence" value="ECO:0007669"/>
    <property type="project" value="UniProtKB-ARBA"/>
</dbReference>
<dbReference type="AlphaFoldDB" id="A0ABD0JHI9"/>
<dbReference type="GO" id="GO:0070178">
    <property type="term" value="P:D-serine metabolic process"/>
    <property type="evidence" value="ECO:0007669"/>
    <property type="project" value="UniProtKB-ARBA"/>
</dbReference>
<evidence type="ECO:0000256" key="11">
    <source>
        <dbReference type="ARBA" id="ARBA00066349"/>
    </source>
</evidence>
<keyword evidence="5" id="KW-0456">Lyase</keyword>
<dbReference type="Pfam" id="PF00291">
    <property type="entry name" value="PALP"/>
    <property type="match status" value="1"/>
</dbReference>
<evidence type="ECO:0000256" key="1">
    <source>
        <dbReference type="ARBA" id="ARBA00001933"/>
    </source>
</evidence>
<comment type="similarity">
    <text evidence="2">Belongs to the serine/threonine dehydratase family.</text>
</comment>
<dbReference type="FunFam" id="3.40.50.1100:FF:000041">
    <property type="entry name" value="Threonine ammonia-lyase, variant"/>
    <property type="match status" value="1"/>
</dbReference>
<evidence type="ECO:0000256" key="13">
    <source>
        <dbReference type="ARBA" id="ARBA00070760"/>
    </source>
</evidence>
<evidence type="ECO:0000256" key="15">
    <source>
        <dbReference type="ARBA" id="ARBA00081060"/>
    </source>
</evidence>
<comment type="catalytic activity">
    <reaction evidence="8">
        <text>D-serine = pyruvate + NH4(+)</text>
        <dbReference type="Rhea" id="RHEA:13977"/>
        <dbReference type="ChEBI" id="CHEBI:15361"/>
        <dbReference type="ChEBI" id="CHEBI:28938"/>
        <dbReference type="ChEBI" id="CHEBI:35247"/>
        <dbReference type="EC" id="4.3.1.18"/>
    </reaction>
</comment>
<dbReference type="SUPFAM" id="SSF53686">
    <property type="entry name" value="Tryptophan synthase beta subunit-like PLP-dependent enzymes"/>
    <property type="match status" value="1"/>
</dbReference>
<dbReference type="GO" id="GO:0006563">
    <property type="term" value="P:L-serine metabolic process"/>
    <property type="evidence" value="ECO:0007669"/>
    <property type="project" value="UniProtKB-ARBA"/>
</dbReference>
<dbReference type="EMBL" id="JACVVK020000436">
    <property type="protein sequence ID" value="KAK7474457.1"/>
    <property type="molecule type" value="Genomic_DNA"/>
</dbReference>
<dbReference type="CDD" id="cd01562">
    <property type="entry name" value="Thr-dehyd"/>
    <property type="match status" value="1"/>
</dbReference>
<comment type="function">
    <text evidence="10">Catalyzes the synthesis of D-serine from L-serine. D-serine is a key coagonist with glutamate at NMDA receptors. Has dehydratase activity towards both L-serine and D-serine.</text>
</comment>
<dbReference type="GO" id="GO:0008721">
    <property type="term" value="F:D-serine ammonia-lyase activity"/>
    <property type="evidence" value="ECO:0007669"/>
    <property type="project" value="UniProtKB-EC"/>
</dbReference>
<accession>A0ABD0JHI9</accession>
<evidence type="ECO:0000313" key="19">
    <source>
        <dbReference type="Proteomes" id="UP001519460"/>
    </source>
</evidence>
<dbReference type="PANTHER" id="PTHR43050">
    <property type="entry name" value="SERINE / THREONINE RACEMASE FAMILY MEMBER"/>
    <property type="match status" value="1"/>
</dbReference>
<evidence type="ECO:0000256" key="6">
    <source>
        <dbReference type="ARBA" id="ARBA00031418"/>
    </source>
</evidence>
<dbReference type="EC" id="5.1.1.18" evidence="12"/>
<evidence type="ECO:0000256" key="3">
    <source>
        <dbReference type="ARBA" id="ARBA00012093"/>
    </source>
</evidence>
<evidence type="ECO:0000256" key="2">
    <source>
        <dbReference type="ARBA" id="ARBA00010869"/>
    </source>
</evidence>
<protein>
    <recommendedName>
        <fullName evidence="13">Serine racemase</fullName>
        <ecNumber evidence="3">4.3.1.17</ecNumber>
        <ecNumber evidence="11">4.3.1.18</ecNumber>
        <ecNumber evidence="12">5.1.1.18</ecNumber>
    </recommendedName>
    <alternativeName>
        <fullName evidence="14">D-serine ammonia-lyase</fullName>
    </alternativeName>
    <alternativeName>
        <fullName evidence="16">D-serine dehydratase</fullName>
    </alternativeName>
    <alternativeName>
        <fullName evidence="15">L-serine ammonia-lyase</fullName>
    </alternativeName>
    <alternativeName>
        <fullName evidence="6">L-serine dehydratase</fullName>
    </alternativeName>
</protein>
<feature type="domain" description="Tryptophan synthase beta chain-like PALP" evidence="17">
    <location>
        <begin position="25"/>
        <end position="321"/>
    </location>
</feature>
<dbReference type="EC" id="4.3.1.18" evidence="11"/>
<reference evidence="18 19" key="1">
    <citation type="journal article" date="2023" name="Sci. Data">
        <title>Genome assembly of the Korean intertidal mud-creeper Batillaria attramentaria.</title>
        <authorList>
            <person name="Patra A.K."/>
            <person name="Ho P.T."/>
            <person name="Jun S."/>
            <person name="Lee S.J."/>
            <person name="Kim Y."/>
            <person name="Won Y.J."/>
        </authorList>
    </citation>
    <scope>NUCLEOTIDE SEQUENCE [LARGE SCALE GENOMIC DNA]</scope>
    <source>
        <strain evidence="18">Wonlab-2016</strain>
    </source>
</reference>
<sequence length="331" mass="35926">MGTATKVMAEIPVLFSDVLKASKRISPYVHRTPVFTSSTADELTGRKLFFKAELLQKTGSFKARGSLNATILAKERNPSLNGTVTHSSGNHGQGVAWSARCVGVPSYVVVPSMAPASKKNAIRSYGAHLVECGTKPSDRIETYERVQKEKGLEFIPPYDHPDVIAGQGTIGLEFMEQVPELDAILVPTSGGGMGSGIAIAAKHIKPDVKVFIVSPKGKMLEECFKTGKRLWPEPPQYLDTLADAIRLQQLGHITFPILTQLAEKEVFEMSDEEMVQGMRFVMQRMKLVVEAASGASVAAAMSEKMKAMDPAMKNIGVILCGGNVDIDHLPW</sequence>
<comment type="catalytic activity">
    <reaction evidence="7">
        <text>L-serine = pyruvate + NH4(+)</text>
        <dbReference type="Rhea" id="RHEA:19169"/>
        <dbReference type="ChEBI" id="CHEBI:15361"/>
        <dbReference type="ChEBI" id="CHEBI:28938"/>
        <dbReference type="ChEBI" id="CHEBI:33384"/>
        <dbReference type="EC" id="4.3.1.17"/>
    </reaction>
</comment>
<keyword evidence="19" id="KW-1185">Reference proteome</keyword>
<dbReference type="GO" id="GO:0030170">
    <property type="term" value="F:pyridoxal phosphate binding"/>
    <property type="evidence" value="ECO:0007669"/>
    <property type="project" value="UniProtKB-ARBA"/>
</dbReference>
<evidence type="ECO:0000313" key="18">
    <source>
        <dbReference type="EMBL" id="KAK7474457.1"/>
    </source>
</evidence>
<evidence type="ECO:0000256" key="14">
    <source>
        <dbReference type="ARBA" id="ARBA00076108"/>
    </source>
</evidence>
<comment type="catalytic activity">
    <reaction evidence="9">
        <text>L-serine = D-serine</text>
        <dbReference type="Rhea" id="RHEA:10980"/>
        <dbReference type="ChEBI" id="CHEBI:33384"/>
        <dbReference type="ChEBI" id="CHEBI:35247"/>
        <dbReference type="EC" id="5.1.1.18"/>
    </reaction>
</comment>
<evidence type="ECO:0000256" key="4">
    <source>
        <dbReference type="ARBA" id="ARBA00022898"/>
    </source>
</evidence>
<evidence type="ECO:0000256" key="5">
    <source>
        <dbReference type="ARBA" id="ARBA00023239"/>
    </source>
</evidence>
<evidence type="ECO:0000256" key="7">
    <source>
        <dbReference type="ARBA" id="ARBA00049406"/>
    </source>
</evidence>
<dbReference type="InterPro" id="IPR001926">
    <property type="entry name" value="TrpB-like_PALP"/>
</dbReference>
<comment type="cofactor">
    <cofactor evidence="1">
        <name>pyridoxal 5'-phosphate</name>
        <dbReference type="ChEBI" id="CHEBI:597326"/>
    </cofactor>
</comment>
<evidence type="ECO:0000256" key="9">
    <source>
        <dbReference type="ARBA" id="ARBA00051769"/>
    </source>
</evidence>
<evidence type="ECO:0000259" key="17">
    <source>
        <dbReference type="Pfam" id="PF00291"/>
    </source>
</evidence>
<gene>
    <name evidence="18" type="ORF">BaRGS_00034279</name>
</gene>
<dbReference type="InterPro" id="IPR036052">
    <property type="entry name" value="TrpB-like_PALP_sf"/>
</dbReference>
<evidence type="ECO:0000256" key="8">
    <source>
        <dbReference type="ARBA" id="ARBA00050422"/>
    </source>
</evidence>
<keyword evidence="4" id="KW-0663">Pyridoxal phosphate</keyword>
<organism evidence="18 19">
    <name type="scientific">Batillaria attramentaria</name>
    <dbReference type="NCBI Taxonomy" id="370345"/>
    <lineage>
        <taxon>Eukaryota</taxon>
        <taxon>Metazoa</taxon>
        <taxon>Spiralia</taxon>
        <taxon>Lophotrochozoa</taxon>
        <taxon>Mollusca</taxon>
        <taxon>Gastropoda</taxon>
        <taxon>Caenogastropoda</taxon>
        <taxon>Sorbeoconcha</taxon>
        <taxon>Cerithioidea</taxon>
        <taxon>Batillariidae</taxon>
        <taxon>Batillaria</taxon>
    </lineage>
</organism>
<dbReference type="GO" id="GO:0003941">
    <property type="term" value="F:L-serine ammonia-lyase activity"/>
    <property type="evidence" value="ECO:0007669"/>
    <property type="project" value="UniProtKB-EC"/>
</dbReference>
<evidence type="ECO:0000256" key="12">
    <source>
        <dbReference type="ARBA" id="ARBA00066592"/>
    </source>
</evidence>
<dbReference type="PANTHER" id="PTHR43050:SF1">
    <property type="entry name" value="SERINE RACEMASE"/>
    <property type="match status" value="1"/>
</dbReference>
<dbReference type="Gene3D" id="3.40.50.1100">
    <property type="match status" value="2"/>
</dbReference>